<keyword evidence="2" id="KW-0812">Transmembrane</keyword>
<evidence type="ECO:0000256" key="1">
    <source>
        <dbReference type="SAM" id="MobiDB-lite"/>
    </source>
</evidence>
<feature type="region of interest" description="Disordered" evidence="1">
    <location>
        <begin position="1"/>
        <end position="21"/>
    </location>
</feature>
<feature type="transmembrane region" description="Helical" evidence="2">
    <location>
        <begin position="158"/>
        <end position="178"/>
    </location>
</feature>
<sequence>MPRRRKVYYNNKDDSDADPEYLDDQQQDELIEQLLLEKRESEDLFKAAFLGLTLFQTPLFVVLPYCRHNSLLALLSLISLLVSAYTLHFTVGKPITTRTPLKKRLSFSSPSTFSSWLSPSPSAVIANVKSAQRLIPAGNIILTLMIVAWGLFKHHPWYGFDYIWCLPLISGASTLWLVRWSRQVQAGIDSVVKLKYKLAGA</sequence>
<organism evidence="3 4">
    <name type="scientific">Nadsonia fulvescens var. elongata DSM 6958</name>
    <dbReference type="NCBI Taxonomy" id="857566"/>
    <lineage>
        <taxon>Eukaryota</taxon>
        <taxon>Fungi</taxon>
        <taxon>Dikarya</taxon>
        <taxon>Ascomycota</taxon>
        <taxon>Saccharomycotina</taxon>
        <taxon>Dipodascomycetes</taxon>
        <taxon>Dipodascales</taxon>
        <taxon>Dipodascales incertae sedis</taxon>
        <taxon>Nadsonia</taxon>
    </lineage>
</organism>
<dbReference type="AlphaFoldDB" id="A0A1E3PJV4"/>
<evidence type="ECO:0000313" key="3">
    <source>
        <dbReference type="EMBL" id="ODQ65127.1"/>
    </source>
</evidence>
<keyword evidence="2" id="KW-1133">Transmembrane helix</keyword>
<feature type="transmembrane region" description="Helical" evidence="2">
    <location>
        <begin position="134"/>
        <end position="152"/>
    </location>
</feature>
<evidence type="ECO:0000256" key="2">
    <source>
        <dbReference type="SAM" id="Phobius"/>
    </source>
</evidence>
<keyword evidence="4" id="KW-1185">Reference proteome</keyword>
<dbReference type="Proteomes" id="UP000095009">
    <property type="component" value="Unassembled WGS sequence"/>
</dbReference>
<dbReference type="EMBL" id="KV454410">
    <property type="protein sequence ID" value="ODQ65127.1"/>
    <property type="molecule type" value="Genomic_DNA"/>
</dbReference>
<protein>
    <submittedName>
        <fullName evidence="3">Uncharacterized protein</fullName>
    </submittedName>
</protein>
<accession>A0A1E3PJV4</accession>
<gene>
    <name evidence="3" type="ORF">NADFUDRAFT_66234</name>
</gene>
<feature type="transmembrane region" description="Helical" evidence="2">
    <location>
        <begin position="44"/>
        <end position="65"/>
    </location>
</feature>
<feature type="transmembrane region" description="Helical" evidence="2">
    <location>
        <begin position="71"/>
        <end position="91"/>
    </location>
</feature>
<name>A0A1E3PJV4_9ASCO</name>
<keyword evidence="2" id="KW-0472">Membrane</keyword>
<proteinExistence type="predicted"/>
<evidence type="ECO:0000313" key="4">
    <source>
        <dbReference type="Proteomes" id="UP000095009"/>
    </source>
</evidence>
<reference evidence="3 4" key="1">
    <citation type="journal article" date="2016" name="Proc. Natl. Acad. Sci. U.S.A.">
        <title>Comparative genomics of biotechnologically important yeasts.</title>
        <authorList>
            <person name="Riley R."/>
            <person name="Haridas S."/>
            <person name="Wolfe K.H."/>
            <person name="Lopes M.R."/>
            <person name="Hittinger C.T."/>
            <person name="Goeker M."/>
            <person name="Salamov A.A."/>
            <person name="Wisecaver J.H."/>
            <person name="Long T.M."/>
            <person name="Calvey C.H."/>
            <person name="Aerts A.L."/>
            <person name="Barry K.W."/>
            <person name="Choi C."/>
            <person name="Clum A."/>
            <person name="Coughlan A.Y."/>
            <person name="Deshpande S."/>
            <person name="Douglass A.P."/>
            <person name="Hanson S.J."/>
            <person name="Klenk H.-P."/>
            <person name="LaButti K.M."/>
            <person name="Lapidus A."/>
            <person name="Lindquist E.A."/>
            <person name="Lipzen A.M."/>
            <person name="Meier-Kolthoff J.P."/>
            <person name="Ohm R.A."/>
            <person name="Otillar R.P."/>
            <person name="Pangilinan J.L."/>
            <person name="Peng Y."/>
            <person name="Rokas A."/>
            <person name="Rosa C.A."/>
            <person name="Scheuner C."/>
            <person name="Sibirny A.A."/>
            <person name="Slot J.C."/>
            <person name="Stielow J.B."/>
            <person name="Sun H."/>
            <person name="Kurtzman C.P."/>
            <person name="Blackwell M."/>
            <person name="Grigoriev I.V."/>
            <person name="Jeffries T.W."/>
        </authorList>
    </citation>
    <scope>NUCLEOTIDE SEQUENCE [LARGE SCALE GENOMIC DNA]</scope>
    <source>
        <strain evidence="3 4">DSM 6958</strain>
    </source>
</reference>